<evidence type="ECO:0000256" key="4">
    <source>
        <dbReference type="ARBA" id="ARBA00022989"/>
    </source>
</evidence>
<protein>
    <submittedName>
        <fullName evidence="10">Hypotheticalsprotein</fullName>
    </submittedName>
</protein>
<feature type="compositionally biased region" description="Low complexity" evidence="8">
    <location>
        <begin position="410"/>
        <end position="420"/>
    </location>
</feature>
<feature type="transmembrane region" description="Helical" evidence="9">
    <location>
        <begin position="366"/>
        <end position="384"/>
    </location>
</feature>
<name>A0AAI8YU98_9PEZI</name>
<evidence type="ECO:0000313" key="11">
    <source>
        <dbReference type="Proteomes" id="UP001296104"/>
    </source>
</evidence>
<dbReference type="Pfam" id="PF07798">
    <property type="entry name" value="CCDC90-like"/>
    <property type="match status" value="1"/>
</dbReference>
<dbReference type="EMBL" id="CAVMBE010000009">
    <property type="protein sequence ID" value="CAK3878114.1"/>
    <property type="molecule type" value="Genomic_DNA"/>
</dbReference>
<dbReference type="GO" id="GO:0005739">
    <property type="term" value="C:mitochondrion"/>
    <property type="evidence" value="ECO:0007669"/>
    <property type="project" value="UniProtKB-SubCell"/>
</dbReference>
<evidence type="ECO:0000256" key="3">
    <source>
        <dbReference type="ARBA" id="ARBA00022692"/>
    </source>
</evidence>
<evidence type="ECO:0000256" key="9">
    <source>
        <dbReference type="SAM" id="Phobius"/>
    </source>
</evidence>
<dbReference type="PANTHER" id="PTHR14360">
    <property type="entry name" value="PROTEIN FMP32, MITOCHONDRIAL"/>
    <property type="match status" value="1"/>
</dbReference>
<evidence type="ECO:0000256" key="6">
    <source>
        <dbReference type="ARBA" id="ARBA00023128"/>
    </source>
</evidence>
<feature type="region of interest" description="Disordered" evidence="8">
    <location>
        <begin position="28"/>
        <end position="204"/>
    </location>
</feature>
<dbReference type="AlphaFoldDB" id="A0AAI8YU98"/>
<dbReference type="Proteomes" id="UP001296104">
    <property type="component" value="Unassembled WGS sequence"/>
</dbReference>
<keyword evidence="11" id="KW-1185">Reference proteome</keyword>
<evidence type="ECO:0000256" key="2">
    <source>
        <dbReference type="ARBA" id="ARBA00004370"/>
    </source>
</evidence>
<gene>
    <name evidence="10" type="ORF">LECACI_7A002095</name>
</gene>
<feature type="compositionally biased region" description="Basic and acidic residues" evidence="8">
    <location>
        <begin position="91"/>
        <end position="115"/>
    </location>
</feature>
<keyword evidence="6" id="KW-0496">Mitochondrion</keyword>
<evidence type="ECO:0000256" key="7">
    <source>
        <dbReference type="ARBA" id="ARBA00023136"/>
    </source>
</evidence>
<feature type="region of interest" description="Disordered" evidence="8">
    <location>
        <begin position="389"/>
        <end position="448"/>
    </location>
</feature>
<reference evidence="10" key="1">
    <citation type="submission" date="2023-11" db="EMBL/GenBank/DDBJ databases">
        <authorList>
            <person name="Alioto T."/>
            <person name="Alioto T."/>
            <person name="Gomez Garrido J."/>
        </authorList>
    </citation>
    <scope>NUCLEOTIDE SEQUENCE</scope>
</reference>
<feature type="compositionally biased region" description="Basic and acidic residues" evidence="8">
    <location>
        <begin position="180"/>
        <end position="193"/>
    </location>
</feature>
<keyword evidence="5" id="KW-0175">Coiled coil</keyword>
<evidence type="ECO:0000256" key="5">
    <source>
        <dbReference type="ARBA" id="ARBA00023054"/>
    </source>
</evidence>
<organism evidence="10 11">
    <name type="scientific">Lecanosticta acicola</name>
    <dbReference type="NCBI Taxonomy" id="111012"/>
    <lineage>
        <taxon>Eukaryota</taxon>
        <taxon>Fungi</taxon>
        <taxon>Dikarya</taxon>
        <taxon>Ascomycota</taxon>
        <taxon>Pezizomycotina</taxon>
        <taxon>Dothideomycetes</taxon>
        <taxon>Dothideomycetidae</taxon>
        <taxon>Mycosphaerellales</taxon>
        <taxon>Mycosphaerellaceae</taxon>
        <taxon>Lecanosticta</taxon>
    </lineage>
</organism>
<comment type="subcellular location">
    <subcellularLocation>
        <location evidence="2">Membrane</location>
    </subcellularLocation>
    <subcellularLocation>
        <location evidence="1">Mitochondrion</location>
    </subcellularLocation>
</comment>
<proteinExistence type="predicted"/>
<keyword evidence="3 9" id="KW-0812">Transmembrane</keyword>
<accession>A0AAI8YU98</accession>
<dbReference type="Gene3D" id="1.20.5.340">
    <property type="match status" value="1"/>
</dbReference>
<keyword evidence="4 9" id="KW-1133">Transmembrane helix</keyword>
<evidence type="ECO:0000256" key="8">
    <source>
        <dbReference type="SAM" id="MobiDB-lite"/>
    </source>
</evidence>
<dbReference type="InterPro" id="IPR024461">
    <property type="entry name" value="CCDC90-like"/>
</dbReference>
<dbReference type="GO" id="GO:0016020">
    <property type="term" value="C:membrane"/>
    <property type="evidence" value="ECO:0007669"/>
    <property type="project" value="UniProtKB-SubCell"/>
</dbReference>
<keyword evidence="7 9" id="KW-0472">Membrane</keyword>
<dbReference type="PANTHER" id="PTHR14360:SF12">
    <property type="entry name" value="MOZ PROTEIN REPRESENTS A CHROMATIN-ASSOCIATED ACETYLTRANSFERASE"/>
    <property type="match status" value="1"/>
</dbReference>
<evidence type="ECO:0000256" key="1">
    <source>
        <dbReference type="ARBA" id="ARBA00004173"/>
    </source>
</evidence>
<evidence type="ECO:0000313" key="10">
    <source>
        <dbReference type="EMBL" id="CAK3878114.1"/>
    </source>
</evidence>
<sequence>MAAPRLPHLWSTLAKSFEATSPAVRSARAAGRIQAYHASTPRRRPVAPQQPRYGTANQPPPHLGGGKGMPPSTSAAESDQTKALPKIGAKLQKDGEAEIKAVQRDEQAEAGEKTEPATVDGDMARRIQTDPMLDAEQARTTKAPGAPDTPPAHPLESLLDQVPDPAEHNEEQQETANGAPEDRPEMSFDEHSPSVKPPHISTPRHVHHFDTYGLVKRLVEAGWSEEHAITIMKGMRVMLADSLDVAREALVSKSQVENETYLFRAACAELKTEVTARRKSEQEKMRTERGQLQHEVEILNQKLGQESAALKDELKGMFDDRKMAVRNEQRSMESKIQRLNYQITVDLQADAKSEVEGLRWIMTRRVIVSLGLIIVMVIGSLKLYSNAVHEQDQDAKRKANMRSGGTQTENSNSNDRNNGSSDRRDANQLGGGEMLVKDGDNPAFVSLG</sequence>
<comment type="caution">
    <text evidence="10">The sequence shown here is derived from an EMBL/GenBank/DDBJ whole genome shotgun (WGS) entry which is preliminary data.</text>
</comment>